<dbReference type="SUPFAM" id="SSF57716">
    <property type="entry name" value="Glucocorticoid receptor-like (DNA-binding domain)"/>
    <property type="match status" value="1"/>
</dbReference>
<comment type="subunit">
    <text evidence="9">Homotetramer.</text>
</comment>
<keyword evidence="5 9" id="KW-0808">Transferase</keyword>
<accession>A0A410G568</accession>
<feature type="binding site" evidence="11">
    <location>
        <position position="178"/>
    </location>
    <ligand>
        <name>substrate</name>
    </ligand>
</feature>
<sequence length="226" mass="25249">MFLENTVNQKEQFGWIEVICGSMFSGKTEELIRRLKRAQFARQKVEIFTPAIDTRYGEDSVTSHDKNQIRSTPVPAAANIPILADSCDVVGIDEAQFFDDEIVKVCNDLANHGVRVIVAGLDMDFKGNPFGPMPALMATAEYVTKVHAVCTRTGNLAHYSYRKAKSDALVLLGETEEYEPLSRAAYYKAMIRDKKIKQEEKNSQINLTDSSSKETVNSGMEKEGEI</sequence>
<keyword evidence="3 9" id="KW-0963">Cytoplasm</keyword>
<dbReference type="EC" id="2.7.1.21" evidence="2 9"/>
<dbReference type="Proteomes" id="UP000285517">
    <property type="component" value="Chromosome"/>
</dbReference>
<comment type="subcellular location">
    <subcellularLocation>
        <location evidence="9">Cytoplasm</location>
    </subcellularLocation>
</comment>
<feature type="active site" description="Proton acceptor" evidence="9 10">
    <location>
        <position position="94"/>
    </location>
</feature>
<keyword evidence="16" id="KW-1185">Reference proteome</keyword>
<comment type="similarity">
    <text evidence="1 9 13">Belongs to the thymidine kinase family.</text>
</comment>
<evidence type="ECO:0000256" key="8">
    <source>
        <dbReference type="ARBA" id="ARBA00022840"/>
    </source>
</evidence>
<dbReference type="RefSeq" id="WP_128250809.1">
    <property type="nucleotide sequence ID" value="NZ_CP034951.1"/>
</dbReference>
<evidence type="ECO:0000256" key="4">
    <source>
        <dbReference type="ARBA" id="ARBA00022634"/>
    </source>
</evidence>
<dbReference type="Gene3D" id="3.40.50.300">
    <property type="entry name" value="P-loop containing nucleotide triphosphate hydrolases"/>
    <property type="match status" value="1"/>
</dbReference>
<evidence type="ECO:0000256" key="14">
    <source>
        <dbReference type="SAM" id="MobiDB-lite"/>
    </source>
</evidence>
<feature type="binding site" evidence="9">
    <location>
        <begin position="93"/>
        <end position="96"/>
    </location>
    <ligand>
        <name>ATP</name>
        <dbReference type="ChEBI" id="CHEBI:30616"/>
    </ligand>
</feature>
<feature type="compositionally biased region" description="Polar residues" evidence="14">
    <location>
        <begin position="203"/>
        <end position="218"/>
    </location>
</feature>
<dbReference type="Gene3D" id="3.30.60.20">
    <property type="match status" value="1"/>
</dbReference>
<evidence type="ECO:0000256" key="6">
    <source>
        <dbReference type="ARBA" id="ARBA00022741"/>
    </source>
</evidence>
<evidence type="ECO:0000313" key="16">
    <source>
        <dbReference type="Proteomes" id="UP000285517"/>
    </source>
</evidence>
<feature type="binding site" evidence="11">
    <location>
        <begin position="170"/>
        <end position="173"/>
    </location>
    <ligand>
        <name>substrate</name>
    </ligand>
</feature>
<dbReference type="AlphaFoldDB" id="A0A410G568"/>
<dbReference type="GO" id="GO:0004797">
    <property type="term" value="F:thymidine kinase activity"/>
    <property type="evidence" value="ECO:0007669"/>
    <property type="project" value="UniProtKB-UniRule"/>
</dbReference>
<dbReference type="OrthoDB" id="9781579at2"/>
<dbReference type="GO" id="GO:0005524">
    <property type="term" value="F:ATP binding"/>
    <property type="evidence" value="ECO:0007669"/>
    <property type="project" value="UniProtKB-UniRule"/>
</dbReference>
<evidence type="ECO:0000256" key="13">
    <source>
        <dbReference type="RuleBase" id="RU004165"/>
    </source>
</evidence>
<evidence type="ECO:0000256" key="7">
    <source>
        <dbReference type="ARBA" id="ARBA00022777"/>
    </source>
</evidence>
<dbReference type="InterPro" id="IPR027417">
    <property type="entry name" value="P-loop_NTPase"/>
</dbReference>
<dbReference type="PANTHER" id="PTHR11441">
    <property type="entry name" value="THYMIDINE KINASE"/>
    <property type="match status" value="1"/>
</dbReference>
<feature type="binding site" evidence="9">
    <location>
        <begin position="21"/>
        <end position="28"/>
    </location>
    <ligand>
        <name>ATP</name>
        <dbReference type="ChEBI" id="CHEBI:30616"/>
    </ligand>
</feature>
<dbReference type="EMBL" id="CP034951">
    <property type="protein sequence ID" value="QAA82444.1"/>
    <property type="molecule type" value="Genomic_DNA"/>
</dbReference>
<keyword evidence="4 9" id="KW-0237">DNA synthesis</keyword>
<gene>
    <name evidence="9" type="primary">tdk</name>
    <name evidence="15" type="ORF">EI546_12250</name>
</gene>
<evidence type="ECO:0000256" key="9">
    <source>
        <dbReference type="HAMAP-Rule" id="MF_00124"/>
    </source>
</evidence>
<dbReference type="HAMAP" id="MF_00124">
    <property type="entry name" value="Thymidine_kinase"/>
    <property type="match status" value="1"/>
</dbReference>
<feature type="region of interest" description="Disordered" evidence="14">
    <location>
        <begin position="199"/>
        <end position="226"/>
    </location>
</feature>
<dbReference type="InterPro" id="IPR001267">
    <property type="entry name" value="Thymidine_kinase"/>
</dbReference>
<dbReference type="GO" id="GO:0005829">
    <property type="term" value="C:cytosol"/>
    <property type="evidence" value="ECO:0007669"/>
    <property type="project" value="TreeGrafter"/>
</dbReference>
<reference evidence="15 16" key="1">
    <citation type="submission" date="2019-01" db="EMBL/GenBank/DDBJ databases">
        <title>Complete genome sequencing of Aequorivita sp. H23M31.</title>
        <authorList>
            <person name="Bae J.-W."/>
        </authorList>
    </citation>
    <scope>NUCLEOTIDE SEQUENCE [LARGE SCALE GENOMIC DNA]</scope>
    <source>
        <strain evidence="15 16">H23M31</strain>
    </source>
</reference>
<evidence type="ECO:0000256" key="3">
    <source>
        <dbReference type="ARBA" id="ARBA00022490"/>
    </source>
</evidence>
<evidence type="ECO:0000256" key="12">
    <source>
        <dbReference type="RuleBase" id="RU000544"/>
    </source>
</evidence>
<evidence type="ECO:0000256" key="10">
    <source>
        <dbReference type="PIRSR" id="PIRSR035805-1"/>
    </source>
</evidence>
<comment type="catalytic activity">
    <reaction evidence="9 12">
        <text>thymidine + ATP = dTMP + ADP + H(+)</text>
        <dbReference type="Rhea" id="RHEA:19129"/>
        <dbReference type="ChEBI" id="CHEBI:15378"/>
        <dbReference type="ChEBI" id="CHEBI:17748"/>
        <dbReference type="ChEBI" id="CHEBI:30616"/>
        <dbReference type="ChEBI" id="CHEBI:63528"/>
        <dbReference type="ChEBI" id="CHEBI:456216"/>
        <dbReference type="EC" id="2.7.1.21"/>
    </reaction>
</comment>
<keyword evidence="8 9" id="KW-0067">ATP-binding</keyword>
<proteinExistence type="inferred from homology"/>
<dbReference type="GO" id="GO:0071897">
    <property type="term" value="P:DNA biosynthetic process"/>
    <property type="evidence" value="ECO:0007669"/>
    <property type="project" value="UniProtKB-KW"/>
</dbReference>
<organism evidence="15 16">
    <name type="scientific">Aequorivita ciconiae</name>
    <dbReference type="NCBI Taxonomy" id="2494375"/>
    <lineage>
        <taxon>Bacteria</taxon>
        <taxon>Pseudomonadati</taxon>
        <taxon>Bacteroidota</taxon>
        <taxon>Flavobacteriia</taxon>
        <taxon>Flavobacteriales</taxon>
        <taxon>Flavobacteriaceae</taxon>
        <taxon>Aequorivita</taxon>
    </lineage>
</organism>
<evidence type="ECO:0000256" key="2">
    <source>
        <dbReference type="ARBA" id="ARBA00012118"/>
    </source>
</evidence>
<dbReference type="GO" id="GO:0046104">
    <property type="term" value="P:thymidine metabolic process"/>
    <property type="evidence" value="ECO:0007669"/>
    <property type="project" value="TreeGrafter"/>
</dbReference>
<dbReference type="KEGG" id="aev:EI546_12250"/>
<keyword evidence="6 9" id="KW-0547">Nucleotide-binding</keyword>
<name>A0A410G568_9FLAO</name>
<keyword evidence="7 9" id="KW-0418">Kinase</keyword>
<evidence type="ECO:0000256" key="5">
    <source>
        <dbReference type="ARBA" id="ARBA00022679"/>
    </source>
</evidence>
<dbReference type="PANTHER" id="PTHR11441:SF0">
    <property type="entry name" value="THYMIDINE KINASE, CYTOSOLIC"/>
    <property type="match status" value="1"/>
</dbReference>
<dbReference type="NCBIfam" id="NF003296">
    <property type="entry name" value="PRK04296.1-1"/>
    <property type="match status" value="1"/>
</dbReference>
<dbReference type="FunFam" id="3.40.50.300:FF:000384">
    <property type="entry name" value="Thymidine kinase"/>
    <property type="match status" value="1"/>
</dbReference>
<evidence type="ECO:0000313" key="15">
    <source>
        <dbReference type="EMBL" id="QAA82444.1"/>
    </source>
</evidence>
<evidence type="ECO:0000256" key="1">
    <source>
        <dbReference type="ARBA" id="ARBA00007587"/>
    </source>
</evidence>
<dbReference type="PIRSF" id="PIRSF035805">
    <property type="entry name" value="TK_cell"/>
    <property type="match status" value="1"/>
</dbReference>
<evidence type="ECO:0000256" key="11">
    <source>
        <dbReference type="PIRSR" id="PIRSR035805-2"/>
    </source>
</evidence>
<protein>
    <recommendedName>
        <fullName evidence="2 9">Thymidine kinase</fullName>
        <ecNumber evidence="2 9">2.7.1.21</ecNumber>
    </recommendedName>
</protein>
<comment type="caution">
    <text evidence="9">Lacks conserved residue(s) required for the propagation of feature annotation.</text>
</comment>
<dbReference type="SUPFAM" id="SSF52540">
    <property type="entry name" value="P-loop containing nucleoside triphosphate hydrolases"/>
    <property type="match status" value="1"/>
</dbReference>
<dbReference type="Pfam" id="PF00265">
    <property type="entry name" value="TK"/>
    <property type="match status" value="1"/>
</dbReference>